<gene>
    <name evidence="1" type="ORF">ACFOX0_17975</name>
</gene>
<dbReference type="RefSeq" id="WP_377547204.1">
    <property type="nucleotide sequence ID" value="NZ_JBHSBN010000011.1"/>
</dbReference>
<comment type="caution">
    <text evidence="1">The sequence shown here is derived from an EMBL/GenBank/DDBJ whole genome shotgun (WGS) entry which is preliminary data.</text>
</comment>
<evidence type="ECO:0000313" key="1">
    <source>
        <dbReference type="EMBL" id="MFC4107806.1"/>
    </source>
</evidence>
<proteinExistence type="predicted"/>
<evidence type="ECO:0000313" key="2">
    <source>
        <dbReference type="Proteomes" id="UP001595868"/>
    </source>
</evidence>
<dbReference type="Proteomes" id="UP001595868">
    <property type="component" value="Unassembled WGS sequence"/>
</dbReference>
<accession>A0ABV8KPB2</accession>
<organism evidence="1 2">
    <name type="scientific">Micromonospora zhanjiangensis</name>
    <dbReference type="NCBI Taxonomy" id="1522057"/>
    <lineage>
        <taxon>Bacteria</taxon>
        <taxon>Bacillati</taxon>
        <taxon>Actinomycetota</taxon>
        <taxon>Actinomycetes</taxon>
        <taxon>Micromonosporales</taxon>
        <taxon>Micromonosporaceae</taxon>
        <taxon>Micromonospora</taxon>
    </lineage>
</organism>
<name>A0ABV8KPB2_9ACTN</name>
<sequence length="77" mass="8130">MTDIARRAAADQQNAHINALLDQMVANVRDMISEGADPGDAAVVTAMTLHSVDPERACTLAGFALVRLAQQRGARNG</sequence>
<keyword evidence="2" id="KW-1185">Reference proteome</keyword>
<protein>
    <submittedName>
        <fullName evidence="1">Uncharacterized protein</fullName>
    </submittedName>
</protein>
<dbReference type="EMBL" id="JBHSBN010000011">
    <property type="protein sequence ID" value="MFC4107806.1"/>
    <property type="molecule type" value="Genomic_DNA"/>
</dbReference>
<reference evidence="2" key="1">
    <citation type="journal article" date="2019" name="Int. J. Syst. Evol. Microbiol.">
        <title>The Global Catalogue of Microorganisms (GCM) 10K type strain sequencing project: providing services to taxonomists for standard genome sequencing and annotation.</title>
        <authorList>
            <consortium name="The Broad Institute Genomics Platform"/>
            <consortium name="The Broad Institute Genome Sequencing Center for Infectious Disease"/>
            <person name="Wu L."/>
            <person name="Ma J."/>
        </authorList>
    </citation>
    <scope>NUCLEOTIDE SEQUENCE [LARGE SCALE GENOMIC DNA]</scope>
    <source>
        <strain evidence="2">2902at01</strain>
    </source>
</reference>